<evidence type="ECO:0008006" key="5">
    <source>
        <dbReference type="Google" id="ProtNLM"/>
    </source>
</evidence>
<organism evidence="3 4">
    <name type="scientific">Agrococcus jenensis</name>
    <dbReference type="NCBI Taxonomy" id="46353"/>
    <lineage>
        <taxon>Bacteria</taxon>
        <taxon>Bacillati</taxon>
        <taxon>Actinomycetota</taxon>
        <taxon>Actinomycetes</taxon>
        <taxon>Micrococcales</taxon>
        <taxon>Microbacteriaceae</taxon>
        <taxon>Agrococcus</taxon>
    </lineage>
</organism>
<feature type="region of interest" description="Disordered" evidence="1">
    <location>
        <begin position="26"/>
        <end position="59"/>
    </location>
</feature>
<evidence type="ECO:0000313" key="4">
    <source>
        <dbReference type="Proteomes" id="UP000275456"/>
    </source>
</evidence>
<evidence type="ECO:0000256" key="2">
    <source>
        <dbReference type="SAM" id="SignalP"/>
    </source>
</evidence>
<accession>A0A3N2ASC0</accession>
<reference evidence="3 4" key="1">
    <citation type="submission" date="2018-11" db="EMBL/GenBank/DDBJ databases">
        <title>Sequencing the genomes of 1000 actinobacteria strains.</title>
        <authorList>
            <person name="Klenk H.-P."/>
        </authorList>
    </citation>
    <scope>NUCLEOTIDE SEQUENCE [LARGE SCALE GENOMIC DNA]</scope>
    <source>
        <strain evidence="3 4">DSM 9580</strain>
    </source>
</reference>
<feature type="chain" id="PRO_5038743307" description="Lipoprotein" evidence="2">
    <location>
        <begin position="25"/>
        <end position="277"/>
    </location>
</feature>
<protein>
    <recommendedName>
        <fullName evidence="5">Lipoprotein</fullName>
    </recommendedName>
</protein>
<comment type="caution">
    <text evidence="3">The sequence shown here is derived from an EMBL/GenBank/DDBJ whole genome shotgun (WGS) entry which is preliminary data.</text>
</comment>
<dbReference type="Proteomes" id="UP000275456">
    <property type="component" value="Unassembled WGS sequence"/>
</dbReference>
<evidence type="ECO:0000313" key="3">
    <source>
        <dbReference type="EMBL" id="ROR65943.1"/>
    </source>
</evidence>
<dbReference type="RefSeq" id="WP_211333841.1">
    <property type="nucleotide sequence ID" value="NZ_RKHJ01000001.1"/>
</dbReference>
<proteinExistence type="predicted"/>
<keyword evidence="2" id="KW-0732">Signal</keyword>
<sequence>MTSTTAAVRASVAVLAALALASCAQPGAEPTVAPDGPPPSASASAAPTASASPTASATASPGITVATHDFEAQDGAVRFSLPEGWSVDDRSAMHEGSEMYDNGPSWLNELVVLDEDGDRMLWYREDYGNDFLECREVSADAERTEITPFSEELAAARAAEGDPIGPTFALAELGEAAQFDAAGEPGEWSVVMGVVTTLPVAQDGCSDLTDVLWSGSRVVLLDVVGDAEREDGIPDPTIDFPDEQSARAWLESAEHDAIIGVLQSLELTDAPLLDAAP</sequence>
<evidence type="ECO:0000256" key="1">
    <source>
        <dbReference type="SAM" id="MobiDB-lite"/>
    </source>
</evidence>
<dbReference type="EMBL" id="RKHJ01000001">
    <property type="protein sequence ID" value="ROR65943.1"/>
    <property type="molecule type" value="Genomic_DNA"/>
</dbReference>
<feature type="compositionally biased region" description="Low complexity" evidence="1">
    <location>
        <begin position="41"/>
        <end position="59"/>
    </location>
</feature>
<feature type="signal peptide" evidence="2">
    <location>
        <begin position="1"/>
        <end position="24"/>
    </location>
</feature>
<dbReference type="AlphaFoldDB" id="A0A3N2ASC0"/>
<gene>
    <name evidence="3" type="ORF">EDD26_1317</name>
</gene>
<keyword evidence="4" id="KW-1185">Reference proteome</keyword>
<name>A0A3N2ASC0_9MICO</name>